<dbReference type="EMBL" id="BGZK01002049">
    <property type="protein sequence ID" value="GBP90017.1"/>
    <property type="molecule type" value="Genomic_DNA"/>
</dbReference>
<accession>A0A4C1ZTV0</accession>
<dbReference type="OrthoDB" id="8964543at2759"/>
<reference evidence="2 3" key="1">
    <citation type="journal article" date="2019" name="Commun. Biol.">
        <title>The bagworm genome reveals a unique fibroin gene that provides high tensile strength.</title>
        <authorList>
            <person name="Kono N."/>
            <person name="Nakamura H."/>
            <person name="Ohtoshi R."/>
            <person name="Tomita M."/>
            <person name="Numata K."/>
            <person name="Arakawa K."/>
        </authorList>
    </citation>
    <scope>NUCLEOTIDE SEQUENCE [LARGE SCALE GENOMIC DNA]</scope>
</reference>
<keyword evidence="3" id="KW-1185">Reference proteome</keyword>
<proteinExistence type="predicted"/>
<dbReference type="AlphaFoldDB" id="A0A4C1ZTV0"/>
<organism evidence="2 3">
    <name type="scientific">Eumeta variegata</name>
    <name type="common">Bagworm moth</name>
    <name type="synonym">Eumeta japonica</name>
    <dbReference type="NCBI Taxonomy" id="151549"/>
    <lineage>
        <taxon>Eukaryota</taxon>
        <taxon>Metazoa</taxon>
        <taxon>Ecdysozoa</taxon>
        <taxon>Arthropoda</taxon>
        <taxon>Hexapoda</taxon>
        <taxon>Insecta</taxon>
        <taxon>Pterygota</taxon>
        <taxon>Neoptera</taxon>
        <taxon>Endopterygota</taxon>
        <taxon>Lepidoptera</taxon>
        <taxon>Glossata</taxon>
        <taxon>Ditrysia</taxon>
        <taxon>Tineoidea</taxon>
        <taxon>Psychidae</taxon>
        <taxon>Oiketicinae</taxon>
        <taxon>Eumeta</taxon>
    </lineage>
</organism>
<feature type="region of interest" description="Disordered" evidence="1">
    <location>
        <begin position="107"/>
        <end position="128"/>
    </location>
</feature>
<sequence>MRKLVLKRTILWPERAVSQVSVPSRQTMAYAFFRSSSAAIPPECSAVRLPGRSSRARACSAPRRCVSRAEDVWGLVFLFVARARCHQLEHLGGRIFHNGGQVDGSTGADAPHGYLAATTDTADGGEDPLDSDATSCYLHFTTATAGHGSERVELTNNDTE</sequence>
<evidence type="ECO:0000313" key="2">
    <source>
        <dbReference type="EMBL" id="GBP90017.1"/>
    </source>
</evidence>
<gene>
    <name evidence="2" type="ORF">EVAR_38923_1</name>
</gene>
<evidence type="ECO:0000256" key="1">
    <source>
        <dbReference type="SAM" id="MobiDB-lite"/>
    </source>
</evidence>
<protein>
    <submittedName>
        <fullName evidence="2">Uncharacterized protein</fullName>
    </submittedName>
</protein>
<evidence type="ECO:0000313" key="3">
    <source>
        <dbReference type="Proteomes" id="UP000299102"/>
    </source>
</evidence>
<dbReference type="Proteomes" id="UP000299102">
    <property type="component" value="Unassembled WGS sequence"/>
</dbReference>
<name>A0A4C1ZTV0_EUMVA</name>
<comment type="caution">
    <text evidence="2">The sequence shown here is derived from an EMBL/GenBank/DDBJ whole genome shotgun (WGS) entry which is preliminary data.</text>
</comment>